<evidence type="ECO:0000256" key="2">
    <source>
        <dbReference type="SAM" id="MobiDB-lite"/>
    </source>
</evidence>
<feature type="non-terminal residue" evidence="4">
    <location>
        <position position="151"/>
    </location>
</feature>
<proteinExistence type="inferred from homology"/>
<dbReference type="Proteomes" id="UP000799441">
    <property type="component" value="Unassembled WGS sequence"/>
</dbReference>
<dbReference type="GO" id="GO:0005737">
    <property type="term" value="C:cytoplasm"/>
    <property type="evidence" value="ECO:0007669"/>
    <property type="project" value="TreeGrafter"/>
</dbReference>
<dbReference type="EMBL" id="MU003862">
    <property type="protein sequence ID" value="KAF2716775.1"/>
    <property type="molecule type" value="Genomic_DNA"/>
</dbReference>
<dbReference type="AlphaFoldDB" id="A0A9P4ULB5"/>
<gene>
    <name evidence="4" type="ORF">K431DRAFT_213422</name>
</gene>
<evidence type="ECO:0000259" key="3">
    <source>
        <dbReference type="Pfam" id="PF08574"/>
    </source>
</evidence>
<dbReference type="PANTHER" id="PTHR28063:SF1">
    <property type="entry name" value="RNA POLYMERASE II NUCLEAR LOCALIZATION PROTEIN IWR1"/>
    <property type="match status" value="1"/>
</dbReference>
<feature type="non-terminal residue" evidence="4">
    <location>
        <position position="1"/>
    </location>
</feature>
<feature type="region of interest" description="Disordered" evidence="2">
    <location>
        <begin position="59"/>
        <end position="151"/>
    </location>
</feature>
<reference evidence="4" key="1">
    <citation type="journal article" date="2020" name="Stud. Mycol.">
        <title>101 Dothideomycetes genomes: a test case for predicting lifestyles and emergence of pathogens.</title>
        <authorList>
            <person name="Haridas S."/>
            <person name="Albert R."/>
            <person name="Binder M."/>
            <person name="Bloem J."/>
            <person name="Labutti K."/>
            <person name="Salamov A."/>
            <person name="Andreopoulos B."/>
            <person name="Baker S."/>
            <person name="Barry K."/>
            <person name="Bills G."/>
            <person name="Bluhm B."/>
            <person name="Cannon C."/>
            <person name="Castanera R."/>
            <person name="Culley D."/>
            <person name="Daum C."/>
            <person name="Ezra D."/>
            <person name="Gonzalez J."/>
            <person name="Henrissat B."/>
            <person name="Kuo A."/>
            <person name="Liang C."/>
            <person name="Lipzen A."/>
            <person name="Lutzoni F."/>
            <person name="Magnuson J."/>
            <person name="Mondo S."/>
            <person name="Nolan M."/>
            <person name="Ohm R."/>
            <person name="Pangilinan J."/>
            <person name="Park H.-J."/>
            <person name="Ramirez L."/>
            <person name="Alfaro M."/>
            <person name="Sun H."/>
            <person name="Tritt A."/>
            <person name="Yoshinaga Y."/>
            <person name="Zwiers L.-H."/>
            <person name="Turgeon B."/>
            <person name="Goodwin S."/>
            <person name="Spatafora J."/>
            <person name="Crous P."/>
            <person name="Grigoriev I."/>
        </authorList>
    </citation>
    <scope>NUCLEOTIDE SEQUENCE</scope>
    <source>
        <strain evidence="4">CBS 116435</strain>
    </source>
</reference>
<feature type="compositionally biased region" description="Acidic residues" evidence="2">
    <location>
        <begin position="88"/>
        <end position="99"/>
    </location>
</feature>
<dbReference type="InterPro" id="IPR040150">
    <property type="entry name" value="Iwr1"/>
</dbReference>
<protein>
    <recommendedName>
        <fullName evidence="3">Transcription factor Iwr1 domain-containing protein</fullName>
    </recommendedName>
</protein>
<name>A0A9P4ULB5_9PEZI</name>
<organism evidence="4 5">
    <name type="scientific">Polychaeton citri CBS 116435</name>
    <dbReference type="NCBI Taxonomy" id="1314669"/>
    <lineage>
        <taxon>Eukaryota</taxon>
        <taxon>Fungi</taxon>
        <taxon>Dikarya</taxon>
        <taxon>Ascomycota</taxon>
        <taxon>Pezizomycotina</taxon>
        <taxon>Dothideomycetes</taxon>
        <taxon>Dothideomycetidae</taxon>
        <taxon>Capnodiales</taxon>
        <taxon>Capnodiaceae</taxon>
        <taxon>Polychaeton</taxon>
    </lineage>
</organism>
<evidence type="ECO:0000256" key="1">
    <source>
        <dbReference type="ARBA" id="ARBA00010218"/>
    </source>
</evidence>
<dbReference type="Pfam" id="PF08574">
    <property type="entry name" value="Iwr1"/>
    <property type="match status" value="1"/>
</dbReference>
<accession>A0A9P4ULB5</accession>
<dbReference type="GO" id="GO:0006606">
    <property type="term" value="P:protein import into nucleus"/>
    <property type="evidence" value="ECO:0007669"/>
    <property type="project" value="InterPro"/>
</dbReference>
<comment type="similarity">
    <text evidence="1">Belongs to the IWR1/SLC7A6OS family.</text>
</comment>
<feature type="domain" description="Transcription factor Iwr1" evidence="3">
    <location>
        <begin position="5"/>
        <end position="92"/>
    </location>
</feature>
<dbReference type="InterPro" id="IPR013883">
    <property type="entry name" value="TF_Iwr1_dom"/>
</dbReference>
<evidence type="ECO:0000313" key="4">
    <source>
        <dbReference type="EMBL" id="KAF2716775.1"/>
    </source>
</evidence>
<sequence length="151" mass="17353">DDTMYVYDTYYLVPPKTSIGSTQPPAPAATAPALHEHELGNVGYLVITDEDQPLWEMYMNDEEDGEERRDYNSDEDDENAEDYYGADYPEDEMASDDELDRGAYGYRRGAGSDDEQWGEHGEDMTWSDEEELRMRNPFAQPARGRLAKYLN</sequence>
<dbReference type="PANTHER" id="PTHR28063">
    <property type="entry name" value="RNA POLYMERASE II NUCLEAR LOCALIZATION PROTEIN IWR1"/>
    <property type="match status" value="1"/>
</dbReference>
<dbReference type="OrthoDB" id="6255506at2759"/>
<keyword evidence="5" id="KW-1185">Reference proteome</keyword>
<evidence type="ECO:0000313" key="5">
    <source>
        <dbReference type="Proteomes" id="UP000799441"/>
    </source>
</evidence>
<comment type="caution">
    <text evidence="4">The sequence shown here is derived from an EMBL/GenBank/DDBJ whole genome shotgun (WGS) entry which is preliminary data.</text>
</comment>